<keyword evidence="4" id="KW-1003">Cell membrane</keyword>
<name>A0A837G825_9VIBR</name>
<dbReference type="RefSeq" id="WP_045985829.1">
    <property type="nucleotide sequence ID" value="NZ_CP063052.1"/>
</dbReference>
<evidence type="ECO:0000256" key="3">
    <source>
        <dbReference type="ARBA" id="ARBA00012438"/>
    </source>
</evidence>
<sequence length="437" mass="50266">MKFKISSLKHSMIAMLFATALILVTLMSTLWLLHFFNSQDNMIKGALLEIAHKSESESVEQSARFIKTSKWHQLPIEIRRHFDRDLLSPNQIHHKSDRTSPLSRPTESVYVMLITKPDGKVHYVAHHFKEPSNAPPQNWFETPEIQAILFGAFALSFFLMMLFTFMYSATKPIQHLYQWARQLDSANISSAPPNFQYKELNTLAQIILDSLRKTEASLKREQEFVRYASHELRTPIAVIRSSVELMDKVEKQWEEKSHNAKQRIKDASLCMAELCDTLLWLNKAEHSQLTTQSVALSSVLHSEIENLSYLTQAKNIEIQIHTDSYKANLPYAAIQMIAANLLRNAVQHTHEGVITIIQQQGSIQIINKEYSDNYEHYPDKSGFGLGLMLVKRLCRQLRWDFRFEKTHGQFRASLSIGEPNLILTKGLDDVLCEQSAL</sequence>
<dbReference type="Pfam" id="PF00512">
    <property type="entry name" value="HisKA"/>
    <property type="match status" value="1"/>
</dbReference>
<protein>
    <recommendedName>
        <fullName evidence="3">histidine kinase</fullName>
        <ecNumber evidence="3">2.7.13.3</ecNumber>
    </recommendedName>
</protein>
<keyword evidence="7" id="KW-0418">Kinase</keyword>
<dbReference type="GO" id="GO:0005524">
    <property type="term" value="F:ATP binding"/>
    <property type="evidence" value="ECO:0007669"/>
    <property type="project" value="UniProtKB-KW"/>
</dbReference>
<accession>A0A837G825</accession>
<dbReference type="GO" id="GO:0005886">
    <property type="term" value="C:plasma membrane"/>
    <property type="evidence" value="ECO:0007669"/>
    <property type="project" value="UniProtKB-SubCell"/>
</dbReference>
<dbReference type="SUPFAM" id="SSF47384">
    <property type="entry name" value="Homodimeric domain of signal transducing histidine kinase"/>
    <property type="match status" value="1"/>
</dbReference>
<dbReference type="AlphaFoldDB" id="A0A837G825"/>
<dbReference type="EMBL" id="JXXR01000011">
    <property type="protein sequence ID" value="KJY73168.1"/>
    <property type="molecule type" value="Genomic_DNA"/>
</dbReference>
<organism evidence="9">
    <name type="scientific">Vibrio coralliilyticus</name>
    <dbReference type="NCBI Taxonomy" id="190893"/>
    <lineage>
        <taxon>Bacteria</taxon>
        <taxon>Pseudomonadati</taxon>
        <taxon>Pseudomonadota</taxon>
        <taxon>Gammaproteobacteria</taxon>
        <taxon>Vibrionales</taxon>
        <taxon>Vibrionaceae</taxon>
        <taxon>Vibrio</taxon>
    </lineage>
</organism>
<keyword evidence="4" id="KW-0472">Membrane</keyword>
<keyword evidence="5" id="KW-0808">Transferase</keyword>
<keyword evidence="6" id="KW-0547">Nucleotide-binding</keyword>
<dbReference type="InterPro" id="IPR036890">
    <property type="entry name" value="HATPase_C_sf"/>
</dbReference>
<dbReference type="GO" id="GO:0000155">
    <property type="term" value="F:phosphorelay sensor kinase activity"/>
    <property type="evidence" value="ECO:0007669"/>
    <property type="project" value="InterPro"/>
</dbReference>
<reference evidence="9" key="1">
    <citation type="journal article" date="2015" name="BMC Genomics">
        <title>Genome mining reveals unlocked bioactive potential of marine Gram-negative bacteria.</title>
        <authorList>
            <person name="Machado H."/>
            <person name="Sonnenschein E.C."/>
            <person name="Melchiorsen J."/>
            <person name="Gram L."/>
        </authorList>
    </citation>
    <scope>NUCLEOTIDE SEQUENCE</scope>
    <source>
        <strain evidence="9">S2052</strain>
    </source>
</reference>
<comment type="caution">
    <text evidence="9">The sequence shown here is derived from an EMBL/GenBank/DDBJ whole genome shotgun (WGS) entry which is preliminary data.</text>
</comment>
<keyword evidence="8" id="KW-0067">ATP-binding</keyword>
<dbReference type="Gene3D" id="3.30.565.10">
    <property type="entry name" value="Histidine kinase-like ATPase, C-terminal domain"/>
    <property type="match status" value="1"/>
</dbReference>
<proteinExistence type="predicted"/>
<evidence type="ECO:0000256" key="6">
    <source>
        <dbReference type="ARBA" id="ARBA00022741"/>
    </source>
</evidence>
<evidence type="ECO:0000256" key="7">
    <source>
        <dbReference type="ARBA" id="ARBA00022777"/>
    </source>
</evidence>
<dbReference type="InterPro" id="IPR005467">
    <property type="entry name" value="His_kinase_dom"/>
</dbReference>
<dbReference type="PANTHER" id="PTHR44936:SF10">
    <property type="entry name" value="SENSOR PROTEIN RSTB"/>
    <property type="match status" value="1"/>
</dbReference>
<dbReference type="Gene3D" id="1.10.287.130">
    <property type="match status" value="1"/>
</dbReference>
<dbReference type="SUPFAM" id="SSF55874">
    <property type="entry name" value="ATPase domain of HSP90 chaperone/DNA topoisomerase II/histidine kinase"/>
    <property type="match status" value="1"/>
</dbReference>
<evidence type="ECO:0000313" key="9">
    <source>
        <dbReference type="EMBL" id="KJY73168.1"/>
    </source>
</evidence>
<dbReference type="InterPro" id="IPR050980">
    <property type="entry name" value="2C_sensor_his_kinase"/>
</dbReference>
<dbReference type="InterPro" id="IPR036097">
    <property type="entry name" value="HisK_dim/P_sf"/>
</dbReference>
<evidence type="ECO:0000256" key="4">
    <source>
        <dbReference type="ARBA" id="ARBA00022475"/>
    </source>
</evidence>
<dbReference type="PANTHER" id="PTHR44936">
    <property type="entry name" value="SENSOR PROTEIN CREC"/>
    <property type="match status" value="1"/>
</dbReference>
<comment type="subcellular location">
    <subcellularLocation>
        <location evidence="2">Cell membrane</location>
        <topology evidence="2">Multi-pass membrane protein</topology>
    </subcellularLocation>
</comment>
<evidence type="ECO:0000256" key="2">
    <source>
        <dbReference type="ARBA" id="ARBA00004651"/>
    </source>
</evidence>
<evidence type="ECO:0000256" key="5">
    <source>
        <dbReference type="ARBA" id="ARBA00022679"/>
    </source>
</evidence>
<dbReference type="InterPro" id="IPR003661">
    <property type="entry name" value="HisK_dim/P_dom"/>
</dbReference>
<gene>
    <name evidence="9" type="ORF">TW71_10330</name>
</gene>
<comment type="catalytic activity">
    <reaction evidence="1">
        <text>ATP + protein L-histidine = ADP + protein N-phospho-L-histidine.</text>
        <dbReference type="EC" id="2.7.13.3"/>
    </reaction>
</comment>
<evidence type="ECO:0000256" key="8">
    <source>
        <dbReference type="ARBA" id="ARBA00022840"/>
    </source>
</evidence>
<dbReference type="SMART" id="SM00388">
    <property type="entry name" value="HisKA"/>
    <property type="match status" value="1"/>
</dbReference>
<dbReference type="EC" id="2.7.13.3" evidence="3"/>
<dbReference type="CDD" id="cd00082">
    <property type="entry name" value="HisKA"/>
    <property type="match status" value="1"/>
</dbReference>
<dbReference type="PROSITE" id="PS50109">
    <property type="entry name" value="HIS_KIN"/>
    <property type="match status" value="1"/>
</dbReference>
<evidence type="ECO:0000256" key="1">
    <source>
        <dbReference type="ARBA" id="ARBA00000085"/>
    </source>
</evidence>